<dbReference type="AlphaFoldDB" id="A0A5E4LTF8"/>
<organism evidence="2 3">
    <name type="scientific">Candidatus Bilamarchaeum dharawalense</name>
    <dbReference type="NCBI Taxonomy" id="2885759"/>
    <lineage>
        <taxon>Archaea</taxon>
        <taxon>Candidatus Micrarchaeota</taxon>
        <taxon>Candidatus Micrarchaeia</taxon>
        <taxon>Candidatus Anstonellales</taxon>
        <taxon>Candidatus Bilamarchaeaceae</taxon>
        <taxon>Candidatus Bilamarchaeum</taxon>
    </lineage>
</organism>
<comment type="caution">
    <text evidence="2">The sequence shown here is derived from an EMBL/GenBank/DDBJ whole genome shotgun (WGS) entry which is preliminary data.</text>
</comment>
<protein>
    <submittedName>
        <fullName evidence="2">E3 Ubiquitin ligase</fullName>
    </submittedName>
</protein>
<sequence>MADCGVCIAGPMFFLAGLGMIYGGVQRYLLEQKIKNIPTSKVRSVAVGLVEIFGKAKCLDSLNSPISKVKCIYWSLKCEYYKSGKHGGWRDFYTPSTNKQFYLEDDTGKMLIDPNGAEIDIPSDLTSTGYLDDKGFLGMKRKTLDPKILDYLNNAPDVLAKFKSHSHTELRVTESFIAEGDPLYILGSAEPKEGASSAVQQENLIIRKGKTDQIMYVSDSNEKKAVEKIWWSIWPMIVGGFIFAAIGLYLLLDLAGV</sequence>
<evidence type="ECO:0000313" key="3">
    <source>
        <dbReference type="Proteomes" id="UP000789941"/>
    </source>
</evidence>
<keyword evidence="1" id="KW-1133">Transmembrane helix</keyword>
<reference evidence="2 3" key="1">
    <citation type="submission" date="2019-08" db="EMBL/GenBank/DDBJ databases">
        <authorList>
            <person name="Vazquez-Campos X."/>
        </authorList>
    </citation>
    <scope>NUCLEOTIDE SEQUENCE [LARGE SCALE GENOMIC DNA]</scope>
    <source>
        <strain evidence="2">LFW-283_2</strain>
    </source>
</reference>
<name>A0A5E4LTF8_9ARCH</name>
<accession>A0A5E4LTF8</accession>
<feature type="transmembrane region" description="Helical" evidence="1">
    <location>
        <begin position="229"/>
        <end position="252"/>
    </location>
</feature>
<keyword evidence="1" id="KW-0812">Transmembrane</keyword>
<dbReference type="EMBL" id="CABMJJ010000007">
    <property type="protein sequence ID" value="VVC03146.1"/>
    <property type="molecule type" value="Genomic_DNA"/>
</dbReference>
<gene>
    <name evidence="2" type="ORF">LFW2832_00198</name>
</gene>
<evidence type="ECO:0000313" key="2">
    <source>
        <dbReference type="EMBL" id="VVC03146.1"/>
    </source>
</evidence>
<evidence type="ECO:0000256" key="1">
    <source>
        <dbReference type="SAM" id="Phobius"/>
    </source>
</evidence>
<feature type="transmembrane region" description="Helical" evidence="1">
    <location>
        <begin position="6"/>
        <end position="25"/>
    </location>
</feature>
<proteinExistence type="predicted"/>
<keyword evidence="1" id="KW-0472">Membrane</keyword>
<dbReference type="Proteomes" id="UP000789941">
    <property type="component" value="Unassembled WGS sequence"/>
</dbReference>